<dbReference type="RefSeq" id="WP_197992475.1">
    <property type="nucleotide sequence ID" value="NZ_JACYXC010000002.1"/>
</dbReference>
<dbReference type="Proteomes" id="UP000807371">
    <property type="component" value="Unassembled WGS sequence"/>
</dbReference>
<dbReference type="CDD" id="cd01097">
    <property type="entry name" value="Tetrahydromethanopterin_reductase"/>
    <property type="match status" value="1"/>
</dbReference>
<sequence length="292" mass="30443">MTTLGAVFRPQLPPERLHGVARAADEAGLAELWLWEDCFFESGIAATAAALAATERLRVGVGLLPVPLRNVALTAMETATLHRLFPGRALVGVGHGVQDWMGQVGARVESPMTLLREYLAALRALLRGERVTVQGRYVRLDQVALSWPPATAPGVLAGATGPRSLRLSGEAADGTILDAGTTPDRVRRARELIEEGRRAAGRTDPHRVVVYLRAATGPDAAARVAAETAAGGGAGGPEPDAAAAGGAEEIAAVVRRLAEAGADTVVLQPTADEPDPEGFVRFAAEEVRPLVG</sequence>
<protein>
    <submittedName>
        <fullName evidence="2">LLM class flavin-dependent oxidoreductase</fullName>
    </submittedName>
</protein>
<dbReference type="InterPro" id="IPR036661">
    <property type="entry name" value="Luciferase-like_sf"/>
</dbReference>
<dbReference type="Pfam" id="PF00296">
    <property type="entry name" value="Bac_luciferase"/>
    <property type="match status" value="1"/>
</dbReference>
<accession>A0ABS0NU23</accession>
<dbReference type="InterPro" id="IPR011251">
    <property type="entry name" value="Luciferase-like_dom"/>
</dbReference>
<name>A0ABS0NU23_9ACTN</name>
<dbReference type="PANTHER" id="PTHR43244:SF2">
    <property type="entry name" value="CONSERVED HYPOTHETICAL ALANINE AND PROLINE-RICH PROTEIN"/>
    <property type="match status" value="1"/>
</dbReference>
<dbReference type="Gene3D" id="3.20.20.30">
    <property type="entry name" value="Luciferase-like domain"/>
    <property type="match status" value="1"/>
</dbReference>
<dbReference type="InterPro" id="IPR050564">
    <property type="entry name" value="F420-G6PD/mer"/>
</dbReference>
<reference evidence="2 3" key="1">
    <citation type="submission" date="2020-09" db="EMBL/GenBank/DDBJ databases">
        <title>Biosynthesis of the nuclear factor of activated T cells inhibitor NFAT-133 and its congeners in Streptomyces pactum.</title>
        <authorList>
            <person name="Zhou W."/>
            <person name="Posri P."/>
            <person name="Abugrain M.E."/>
            <person name="Weisberg A.J."/>
            <person name="Chang J.H."/>
            <person name="Mahmud T."/>
        </authorList>
    </citation>
    <scope>NUCLEOTIDE SEQUENCE [LARGE SCALE GENOMIC DNA]</scope>
    <source>
        <strain evidence="2 3">ATCC 27456</strain>
    </source>
</reference>
<evidence type="ECO:0000313" key="2">
    <source>
        <dbReference type="EMBL" id="MBH5338690.1"/>
    </source>
</evidence>
<evidence type="ECO:0000313" key="3">
    <source>
        <dbReference type="Proteomes" id="UP000807371"/>
    </source>
</evidence>
<proteinExistence type="predicted"/>
<dbReference type="EMBL" id="JACYXC010000002">
    <property type="protein sequence ID" value="MBH5338690.1"/>
    <property type="molecule type" value="Genomic_DNA"/>
</dbReference>
<dbReference type="SUPFAM" id="SSF51679">
    <property type="entry name" value="Bacterial luciferase-like"/>
    <property type="match status" value="1"/>
</dbReference>
<keyword evidence="3" id="KW-1185">Reference proteome</keyword>
<organism evidence="2 3">
    <name type="scientific">Streptomyces pactum</name>
    <dbReference type="NCBI Taxonomy" id="68249"/>
    <lineage>
        <taxon>Bacteria</taxon>
        <taxon>Bacillati</taxon>
        <taxon>Actinomycetota</taxon>
        <taxon>Actinomycetes</taxon>
        <taxon>Kitasatosporales</taxon>
        <taxon>Streptomycetaceae</taxon>
        <taxon>Streptomyces</taxon>
    </lineage>
</organism>
<gene>
    <name evidence="2" type="ORF">IHE55_29485</name>
</gene>
<comment type="caution">
    <text evidence="2">The sequence shown here is derived from an EMBL/GenBank/DDBJ whole genome shotgun (WGS) entry which is preliminary data.</text>
</comment>
<feature type="domain" description="Luciferase-like" evidence="1">
    <location>
        <begin position="13"/>
        <end position="259"/>
    </location>
</feature>
<evidence type="ECO:0000259" key="1">
    <source>
        <dbReference type="Pfam" id="PF00296"/>
    </source>
</evidence>
<dbReference type="PANTHER" id="PTHR43244">
    <property type="match status" value="1"/>
</dbReference>